<protein>
    <submittedName>
        <fullName evidence="1">Uncharacterized protein</fullName>
    </submittedName>
</protein>
<organism evidence="1 2">
    <name type="scientific">Pleurodeles waltl</name>
    <name type="common">Iberian ribbed newt</name>
    <dbReference type="NCBI Taxonomy" id="8319"/>
    <lineage>
        <taxon>Eukaryota</taxon>
        <taxon>Metazoa</taxon>
        <taxon>Chordata</taxon>
        <taxon>Craniata</taxon>
        <taxon>Vertebrata</taxon>
        <taxon>Euteleostomi</taxon>
        <taxon>Amphibia</taxon>
        <taxon>Batrachia</taxon>
        <taxon>Caudata</taxon>
        <taxon>Salamandroidea</taxon>
        <taxon>Salamandridae</taxon>
        <taxon>Pleurodelinae</taxon>
        <taxon>Pleurodeles</taxon>
    </lineage>
</organism>
<sequence>MVLGPLFWFLVSPPPHRGPRNRVRPELMVLSSYAVYCGLNSLLGVVSMPEHFRVASILFGAASVGSEGARSCVPGDLTLGSLRARLLSPRDRDHTYRVRPHCRGVSLGRCVLPRPHLCQGLRARRSRCSSASPYMTLGFVSGSRLLGKRRLCDSALPSIGPCSSALGSGVRPVFCVSLVPVVPVTCCKAPEEPRCLLKRCLPFGRTEASGVGYLSKARSGAAI</sequence>
<dbReference type="EMBL" id="JANPWB010000008">
    <property type="protein sequence ID" value="KAJ1162273.1"/>
    <property type="molecule type" value="Genomic_DNA"/>
</dbReference>
<proteinExistence type="predicted"/>
<accession>A0AAV7SFT5</accession>
<evidence type="ECO:0000313" key="2">
    <source>
        <dbReference type="Proteomes" id="UP001066276"/>
    </source>
</evidence>
<dbReference type="AlphaFoldDB" id="A0AAV7SFT5"/>
<gene>
    <name evidence="1" type="ORF">NDU88_002741</name>
</gene>
<keyword evidence="2" id="KW-1185">Reference proteome</keyword>
<evidence type="ECO:0000313" key="1">
    <source>
        <dbReference type="EMBL" id="KAJ1162273.1"/>
    </source>
</evidence>
<name>A0AAV7SFT5_PLEWA</name>
<reference evidence="1" key="1">
    <citation type="journal article" date="2022" name="bioRxiv">
        <title>Sequencing and chromosome-scale assembly of the giantPleurodeles waltlgenome.</title>
        <authorList>
            <person name="Brown T."/>
            <person name="Elewa A."/>
            <person name="Iarovenko S."/>
            <person name="Subramanian E."/>
            <person name="Araus A.J."/>
            <person name="Petzold A."/>
            <person name="Susuki M."/>
            <person name="Suzuki K.-i.T."/>
            <person name="Hayashi T."/>
            <person name="Toyoda A."/>
            <person name="Oliveira C."/>
            <person name="Osipova E."/>
            <person name="Leigh N.D."/>
            <person name="Simon A."/>
            <person name="Yun M.H."/>
        </authorList>
    </citation>
    <scope>NUCLEOTIDE SEQUENCE</scope>
    <source>
        <strain evidence="1">20211129_DDA</strain>
        <tissue evidence="1">Liver</tissue>
    </source>
</reference>
<comment type="caution">
    <text evidence="1">The sequence shown here is derived from an EMBL/GenBank/DDBJ whole genome shotgun (WGS) entry which is preliminary data.</text>
</comment>
<dbReference type="Proteomes" id="UP001066276">
    <property type="component" value="Chromosome 4_2"/>
</dbReference>